<dbReference type="InterPro" id="IPR023753">
    <property type="entry name" value="FAD/NAD-binding_dom"/>
</dbReference>
<keyword evidence="7" id="KW-1133">Transmembrane helix</keyword>
<proteinExistence type="inferred from homology"/>
<evidence type="ECO:0000256" key="1">
    <source>
        <dbReference type="ARBA" id="ARBA00011738"/>
    </source>
</evidence>
<dbReference type="KEGG" id="bths:CNY62_07910"/>
<feature type="binding site" evidence="6">
    <location>
        <position position="48"/>
    </location>
    <ligand>
        <name>FAD</name>
        <dbReference type="ChEBI" id="CHEBI:57692"/>
    </ligand>
</feature>
<comment type="similarity">
    <text evidence="6">Belongs to the ferredoxin--NADP reductase type 2 family.</text>
</comment>
<evidence type="ECO:0000256" key="7">
    <source>
        <dbReference type="SAM" id="Phobius"/>
    </source>
</evidence>
<evidence type="ECO:0000259" key="8">
    <source>
        <dbReference type="Pfam" id="PF07992"/>
    </source>
</evidence>
<dbReference type="AlphaFoldDB" id="A0A1D2KSF8"/>
<feature type="binding site" evidence="6">
    <location>
        <position position="122"/>
    </location>
    <ligand>
        <name>FAD</name>
        <dbReference type="ChEBI" id="CHEBI:57692"/>
    </ligand>
</feature>
<keyword evidence="7" id="KW-0472">Membrane</keyword>
<sequence length="344" mass="37531">MGNKDVYDVLIIGGGPSGLYATFYAGLRKMKTKVIEYQASLGGKLHIYPEKIVWDVGGQPPIPAGKFIDQIVNQALTFAPTVVLKEQVTQVLKTAEGFEITTSTGEIHYSKSVIFAVGSGIITPQKIAVKGAERFEVTNLNYTVKSLGSFRGKTVLVSGGGHSAVDWANEIEPYAEKVYIACRKKELTAHEADIAKLATNKVECLYNTTVDSFISDQSNSRICGVSLKTADGEQIIDVDEVIVNHGYEIDNALIEQAKVKMNEDQLIEGNGFCETSVPGIFAVGDIISYEGKLNLIAGTFQDAANAINRCKQYIEPLSEERGMVSSHNELFDELNLEISKELYS</sequence>
<feature type="binding site" evidence="6">
    <location>
        <position position="36"/>
    </location>
    <ligand>
        <name>FAD</name>
        <dbReference type="ChEBI" id="CHEBI:57692"/>
    </ligand>
</feature>
<keyword evidence="7" id="KW-0812">Transmembrane</keyword>
<dbReference type="PANTHER" id="PTHR48105">
    <property type="entry name" value="THIOREDOXIN REDUCTASE 1-RELATED-RELATED"/>
    <property type="match status" value="1"/>
</dbReference>
<evidence type="ECO:0000256" key="6">
    <source>
        <dbReference type="HAMAP-Rule" id="MF_01685"/>
    </source>
</evidence>
<dbReference type="GeneID" id="66536995"/>
<dbReference type="InterPro" id="IPR022890">
    <property type="entry name" value="Fd--NADP_Rdtase_type_2"/>
</dbReference>
<feature type="binding site" evidence="6">
    <location>
        <position position="326"/>
    </location>
    <ligand>
        <name>FAD</name>
        <dbReference type="ChEBI" id="CHEBI:57692"/>
    </ligand>
</feature>
<keyword evidence="11" id="KW-1185">Reference proteome</keyword>
<dbReference type="HAMAP" id="MF_01685">
    <property type="entry name" value="FENR2"/>
    <property type="match status" value="1"/>
</dbReference>
<keyword evidence="5 6" id="KW-0560">Oxidoreductase</keyword>
<accession>A0A1D2KSF8</accession>
<feature type="transmembrane region" description="Helical" evidence="7">
    <location>
        <begin position="6"/>
        <end position="27"/>
    </location>
</feature>
<evidence type="ECO:0000256" key="4">
    <source>
        <dbReference type="ARBA" id="ARBA00022857"/>
    </source>
</evidence>
<dbReference type="EMBL" id="OUNC01000001">
    <property type="protein sequence ID" value="SPP25496.1"/>
    <property type="molecule type" value="Genomic_DNA"/>
</dbReference>
<dbReference type="PRINTS" id="PR00469">
    <property type="entry name" value="PNDRDTASEII"/>
</dbReference>
<dbReference type="GO" id="GO:0050661">
    <property type="term" value="F:NADP binding"/>
    <property type="evidence" value="ECO:0007669"/>
    <property type="project" value="UniProtKB-UniRule"/>
</dbReference>
<feature type="domain" description="FAD/NAD(P)-binding" evidence="8">
    <location>
        <begin position="7"/>
        <end position="306"/>
    </location>
</feature>
<organism evidence="9 11">
    <name type="scientific">Brochothrix thermosphacta</name>
    <name type="common">Microbacterium thermosphactum</name>
    <dbReference type="NCBI Taxonomy" id="2756"/>
    <lineage>
        <taxon>Bacteria</taxon>
        <taxon>Bacillati</taxon>
        <taxon>Bacillota</taxon>
        <taxon>Bacilli</taxon>
        <taxon>Bacillales</taxon>
        <taxon>Listeriaceae</taxon>
        <taxon>Brochothrix</taxon>
    </lineage>
</organism>
<evidence type="ECO:0000256" key="2">
    <source>
        <dbReference type="ARBA" id="ARBA00022630"/>
    </source>
</evidence>
<dbReference type="GO" id="GO:0004324">
    <property type="term" value="F:ferredoxin-NADP+ reductase activity"/>
    <property type="evidence" value="ECO:0007669"/>
    <property type="project" value="UniProtKB-UniRule"/>
</dbReference>
<reference evidence="9 11" key="1">
    <citation type="submission" date="2017-09" db="EMBL/GenBank/DDBJ databases">
        <title>Complete Genome Sequences of Two Strains of the Meat Spoilage Bacterium Brochothrix thermosphacta Isolated from Ground Chicken.</title>
        <authorList>
            <person name="Paoli G.C."/>
            <person name="Wijey C."/>
            <person name="Chen C.-Y."/>
            <person name="Nguyen L."/>
            <person name="Yan X."/>
            <person name="Irwin P.L."/>
        </authorList>
    </citation>
    <scope>NUCLEOTIDE SEQUENCE [LARGE SCALE GENOMIC DNA]</scope>
    <source>
        <strain evidence="9 11">BI</strain>
    </source>
</reference>
<comment type="catalytic activity">
    <reaction evidence="6">
        <text>2 reduced [2Fe-2S]-[ferredoxin] + NADP(+) + H(+) = 2 oxidized [2Fe-2S]-[ferredoxin] + NADPH</text>
        <dbReference type="Rhea" id="RHEA:20125"/>
        <dbReference type="Rhea" id="RHEA-COMP:10000"/>
        <dbReference type="Rhea" id="RHEA-COMP:10001"/>
        <dbReference type="ChEBI" id="CHEBI:15378"/>
        <dbReference type="ChEBI" id="CHEBI:33737"/>
        <dbReference type="ChEBI" id="CHEBI:33738"/>
        <dbReference type="ChEBI" id="CHEBI:57783"/>
        <dbReference type="ChEBI" id="CHEBI:58349"/>
        <dbReference type="EC" id="1.18.1.2"/>
    </reaction>
</comment>
<reference evidence="12" key="3">
    <citation type="submission" date="2018-04" db="EMBL/GenBank/DDBJ databases">
        <authorList>
            <person name="Illikoud N."/>
        </authorList>
    </citation>
    <scope>NUCLEOTIDE SEQUENCE [LARGE SCALE GENOMIC DNA]</scope>
</reference>
<comment type="subunit">
    <text evidence="1 6">Homodimer.</text>
</comment>
<dbReference type="GO" id="GO:0050660">
    <property type="term" value="F:flavin adenine dinucleotide binding"/>
    <property type="evidence" value="ECO:0007669"/>
    <property type="project" value="UniProtKB-UniRule"/>
</dbReference>
<dbReference type="InterPro" id="IPR050097">
    <property type="entry name" value="Ferredoxin-NADP_redctase_2"/>
</dbReference>
<dbReference type="SUPFAM" id="SSF51905">
    <property type="entry name" value="FAD/NAD(P)-binding domain"/>
    <property type="match status" value="1"/>
</dbReference>
<feature type="binding site" evidence="6">
    <location>
        <position position="88"/>
    </location>
    <ligand>
        <name>FAD</name>
        <dbReference type="ChEBI" id="CHEBI:57692"/>
    </ligand>
</feature>
<protein>
    <recommendedName>
        <fullName evidence="6">Ferredoxin--NADP reductase</fullName>
        <shortName evidence="6">FNR</shortName>
        <shortName evidence="6">Fd-NADP(+) reductase</shortName>
        <ecNumber evidence="6">1.18.1.2</ecNumber>
    </recommendedName>
</protein>
<name>A0A1D2KSF8_BROTH</name>
<dbReference type="Proteomes" id="UP000270190">
    <property type="component" value="Unassembled WGS sequence"/>
</dbReference>
<dbReference type="EMBL" id="CP023483">
    <property type="protein sequence ID" value="ATF26307.1"/>
    <property type="molecule type" value="Genomic_DNA"/>
</dbReference>
<keyword evidence="4 6" id="KW-0521">NADP</keyword>
<evidence type="ECO:0000256" key="5">
    <source>
        <dbReference type="ARBA" id="ARBA00023002"/>
    </source>
</evidence>
<feature type="binding site" evidence="6">
    <location>
        <position position="44"/>
    </location>
    <ligand>
        <name>FAD</name>
        <dbReference type="ChEBI" id="CHEBI:57692"/>
    </ligand>
</feature>
<dbReference type="InterPro" id="IPR036188">
    <property type="entry name" value="FAD/NAD-bd_sf"/>
</dbReference>
<reference evidence="10" key="2">
    <citation type="submission" date="2018-04" db="EMBL/GenBank/DDBJ databases">
        <authorList>
            <person name="Go L.Y."/>
            <person name="Mitchell J.A."/>
        </authorList>
    </citation>
    <scope>NUCLEOTIDE SEQUENCE</scope>
    <source>
        <strain evidence="10">BSAS1 3</strain>
    </source>
</reference>
<dbReference type="OrthoDB" id="9806179at2"/>
<evidence type="ECO:0000256" key="3">
    <source>
        <dbReference type="ARBA" id="ARBA00022827"/>
    </source>
</evidence>
<keyword evidence="2 6" id="KW-0285">Flavoprotein</keyword>
<feature type="binding site" evidence="6">
    <location>
        <position position="17"/>
    </location>
    <ligand>
        <name>FAD</name>
        <dbReference type="ChEBI" id="CHEBI:57692"/>
    </ligand>
</feature>
<feature type="binding site" evidence="6">
    <location>
        <position position="285"/>
    </location>
    <ligand>
        <name>FAD</name>
        <dbReference type="ChEBI" id="CHEBI:57692"/>
    </ligand>
</feature>
<comment type="cofactor">
    <cofactor evidence="6">
        <name>FAD</name>
        <dbReference type="ChEBI" id="CHEBI:57692"/>
    </cofactor>
    <text evidence="6">Binds 1 FAD per subunit.</text>
</comment>
<evidence type="ECO:0000313" key="12">
    <source>
        <dbReference type="Proteomes" id="UP000270190"/>
    </source>
</evidence>
<gene>
    <name evidence="10" type="ORF">BTBSAS_10012</name>
    <name evidence="9" type="ORF">CNY62_07910</name>
</gene>
<dbReference type="PRINTS" id="PR00368">
    <property type="entry name" value="FADPNR"/>
</dbReference>
<evidence type="ECO:0000313" key="9">
    <source>
        <dbReference type="EMBL" id="ATF26307.1"/>
    </source>
</evidence>
<dbReference type="Proteomes" id="UP000243591">
    <property type="component" value="Chromosome"/>
</dbReference>
<dbReference type="EC" id="1.18.1.2" evidence="6"/>
<dbReference type="STRING" id="2756.BFR44_09395"/>
<evidence type="ECO:0000313" key="11">
    <source>
        <dbReference type="Proteomes" id="UP000243591"/>
    </source>
</evidence>
<dbReference type="RefSeq" id="WP_029091660.1">
    <property type="nucleotide sequence ID" value="NZ_CBCPIX010000007.1"/>
</dbReference>
<keyword evidence="3 6" id="KW-0274">FAD</keyword>
<evidence type="ECO:0000313" key="10">
    <source>
        <dbReference type="EMBL" id="SPP25496.1"/>
    </source>
</evidence>
<dbReference type="Pfam" id="PF07992">
    <property type="entry name" value="Pyr_redox_2"/>
    <property type="match status" value="1"/>
</dbReference>
<dbReference type="Gene3D" id="3.50.50.60">
    <property type="entry name" value="FAD/NAD(P)-binding domain"/>
    <property type="match status" value="2"/>
</dbReference>